<dbReference type="PROSITE" id="PS00041">
    <property type="entry name" value="HTH_ARAC_FAMILY_1"/>
    <property type="match status" value="1"/>
</dbReference>
<dbReference type="EMBL" id="SNXR01000011">
    <property type="protein sequence ID" value="TDP61137.1"/>
    <property type="molecule type" value="Genomic_DNA"/>
</dbReference>
<dbReference type="RefSeq" id="WP_133532082.1">
    <property type="nucleotide sequence ID" value="NZ_SNXR01000011.1"/>
</dbReference>
<feature type="domain" description="Response regulatory" evidence="6">
    <location>
        <begin position="5"/>
        <end position="120"/>
    </location>
</feature>
<keyword evidence="8" id="KW-1185">Reference proteome</keyword>
<dbReference type="SUPFAM" id="SSF46689">
    <property type="entry name" value="Homeodomain-like"/>
    <property type="match status" value="2"/>
</dbReference>
<evidence type="ECO:0000313" key="8">
    <source>
        <dbReference type="Proteomes" id="UP000295260"/>
    </source>
</evidence>
<sequence>MKKKLILIVEDDFLIAKSARYILEEEGYDVIVNVDNYLKAIEIIQNKKPDLILVDISIKGDQDGIELGKYLLNSDDIPYIYISSHTDKITLERVKDTRPYGFIVKPFKEMDLVTTVSLVLNNYSFRDLDPKRNNKHELDSIDEVPFRIRGVVEYINEHINEKIDINTLAQLTNWKAHHFIRMFSNLIGVTPYQYILKKKIENIKVKLEETDQPIMDIAYATGFQSYSNFSIAFKKIAGVSPEVYRIKSRIHHHLHKAYDNSFFIEK</sequence>
<evidence type="ECO:0000259" key="6">
    <source>
        <dbReference type="PROSITE" id="PS50110"/>
    </source>
</evidence>
<dbReference type="GO" id="GO:0003700">
    <property type="term" value="F:DNA-binding transcription factor activity"/>
    <property type="evidence" value="ECO:0007669"/>
    <property type="project" value="InterPro"/>
</dbReference>
<evidence type="ECO:0000259" key="5">
    <source>
        <dbReference type="PROSITE" id="PS01124"/>
    </source>
</evidence>
<evidence type="ECO:0000313" key="7">
    <source>
        <dbReference type="EMBL" id="TDP61137.1"/>
    </source>
</evidence>
<keyword evidence="3" id="KW-0804">Transcription</keyword>
<dbReference type="GO" id="GO:0043565">
    <property type="term" value="F:sequence-specific DNA binding"/>
    <property type="evidence" value="ECO:0007669"/>
    <property type="project" value="InterPro"/>
</dbReference>
<dbReference type="Pfam" id="PF00072">
    <property type="entry name" value="Response_reg"/>
    <property type="match status" value="1"/>
</dbReference>
<dbReference type="InterPro" id="IPR011006">
    <property type="entry name" value="CheY-like_superfamily"/>
</dbReference>
<dbReference type="PRINTS" id="PR00032">
    <property type="entry name" value="HTHARAC"/>
</dbReference>
<dbReference type="InterPro" id="IPR020449">
    <property type="entry name" value="Tscrpt_reg_AraC-type_HTH"/>
</dbReference>
<dbReference type="Gene3D" id="3.40.50.2300">
    <property type="match status" value="1"/>
</dbReference>
<dbReference type="AlphaFoldDB" id="A0A4R6QFQ8"/>
<dbReference type="Pfam" id="PF12833">
    <property type="entry name" value="HTH_18"/>
    <property type="match status" value="1"/>
</dbReference>
<dbReference type="Gene3D" id="1.10.10.60">
    <property type="entry name" value="Homeodomain-like"/>
    <property type="match status" value="2"/>
</dbReference>
<reference evidence="7 8" key="1">
    <citation type="submission" date="2019-03" db="EMBL/GenBank/DDBJ databases">
        <title>Genomic Encyclopedia of Archaeal and Bacterial Type Strains, Phase II (KMG-II): from individual species to whole genera.</title>
        <authorList>
            <person name="Goeker M."/>
        </authorList>
    </citation>
    <scope>NUCLEOTIDE SEQUENCE [LARGE SCALE GENOMIC DNA]</scope>
    <source>
        <strain evidence="7 8">DSM 25687</strain>
    </source>
</reference>
<dbReference type="PROSITE" id="PS50110">
    <property type="entry name" value="RESPONSE_REGULATORY"/>
    <property type="match status" value="1"/>
</dbReference>
<keyword evidence="4" id="KW-0597">Phosphoprotein</keyword>
<name>A0A4R6QFQ8_9FLAO</name>
<dbReference type="InterPro" id="IPR018062">
    <property type="entry name" value="HTH_AraC-typ_CS"/>
</dbReference>
<feature type="domain" description="HTH araC/xylS-type" evidence="5">
    <location>
        <begin position="149"/>
        <end position="247"/>
    </location>
</feature>
<dbReference type="PROSITE" id="PS01124">
    <property type="entry name" value="HTH_ARAC_FAMILY_2"/>
    <property type="match status" value="1"/>
</dbReference>
<dbReference type="SMART" id="SM00342">
    <property type="entry name" value="HTH_ARAC"/>
    <property type="match status" value="1"/>
</dbReference>
<dbReference type="GO" id="GO:0000160">
    <property type="term" value="P:phosphorelay signal transduction system"/>
    <property type="evidence" value="ECO:0007669"/>
    <property type="project" value="InterPro"/>
</dbReference>
<dbReference type="InterPro" id="IPR001789">
    <property type="entry name" value="Sig_transdc_resp-reg_receiver"/>
</dbReference>
<keyword evidence="2 7" id="KW-0238">DNA-binding</keyword>
<dbReference type="PANTHER" id="PTHR47504:SF5">
    <property type="entry name" value="RIGHT ORIGIN-BINDING PROTEIN"/>
    <property type="match status" value="1"/>
</dbReference>
<dbReference type="InterPro" id="IPR050959">
    <property type="entry name" value="MarA-like"/>
</dbReference>
<dbReference type="InterPro" id="IPR018060">
    <property type="entry name" value="HTH_AraC"/>
</dbReference>
<dbReference type="PANTHER" id="PTHR47504">
    <property type="entry name" value="RIGHT ORIGIN-BINDING PROTEIN"/>
    <property type="match status" value="1"/>
</dbReference>
<dbReference type="OrthoDB" id="2962330at2"/>
<dbReference type="SUPFAM" id="SSF52172">
    <property type="entry name" value="CheY-like"/>
    <property type="match status" value="1"/>
</dbReference>
<dbReference type="InterPro" id="IPR009057">
    <property type="entry name" value="Homeodomain-like_sf"/>
</dbReference>
<accession>A0A4R6QFQ8</accession>
<dbReference type="Proteomes" id="UP000295260">
    <property type="component" value="Unassembled WGS sequence"/>
</dbReference>
<organism evidence="7 8">
    <name type="scientific">Flavobacterium dankookense</name>
    <dbReference type="NCBI Taxonomy" id="706186"/>
    <lineage>
        <taxon>Bacteria</taxon>
        <taxon>Pseudomonadati</taxon>
        <taxon>Bacteroidota</taxon>
        <taxon>Flavobacteriia</taxon>
        <taxon>Flavobacteriales</taxon>
        <taxon>Flavobacteriaceae</taxon>
        <taxon>Flavobacterium</taxon>
    </lineage>
</organism>
<dbReference type="SMART" id="SM00448">
    <property type="entry name" value="REC"/>
    <property type="match status" value="1"/>
</dbReference>
<proteinExistence type="predicted"/>
<protein>
    <submittedName>
        <fullName evidence="7">AraC-like DNA-binding protein</fullName>
    </submittedName>
</protein>
<dbReference type="CDD" id="cd17534">
    <property type="entry name" value="REC_DC-like"/>
    <property type="match status" value="1"/>
</dbReference>
<evidence type="ECO:0000256" key="3">
    <source>
        <dbReference type="ARBA" id="ARBA00023163"/>
    </source>
</evidence>
<feature type="modified residue" description="4-aspartylphosphate" evidence="4">
    <location>
        <position position="55"/>
    </location>
</feature>
<evidence type="ECO:0000256" key="1">
    <source>
        <dbReference type="ARBA" id="ARBA00023015"/>
    </source>
</evidence>
<keyword evidence="1" id="KW-0805">Transcription regulation</keyword>
<gene>
    <name evidence="7" type="ORF">BC748_0750</name>
</gene>
<evidence type="ECO:0000256" key="2">
    <source>
        <dbReference type="ARBA" id="ARBA00023125"/>
    </source>
</evidence>
<comment type="caution">
    <text evidence="7">The sequence shown here is derived from an EMBL/GenBank/DDBJ whole genome shotgun (WGS) entry which is preliminary data.</text>
</comment>
<evidence type="ECO:0000256" key="4">
    <source>
        <dbReference type="PROSITE-ProRule" id="PRU00169"/>
    </source>
</evidence>